<keyword evidence="3" id="KW-1185">Reference proteome</keyword>
<evidence type="ECO:0000313" key="3">
    <source>
        <dbReference type="Proteomes" id="UP001281410"/>
    </source>
</evidence>
<accession>A0AAE0E9T1</accession>
<name>A0AAE0E9T1_9ROSI</name>
<reference evidence="2" key="1">
    <citation type="journal article" date="2023" name="Plant J.">
        <title>Genome sequences and population genomics provide insights into the demographic history, inbreeding, and mutation load of two 'living fossil' tree species of Dipteronia.</title>
        <authorList>
            <person name="Feng Y."/>
            <person name="Comes H.P."/>
            <person name="Chen J."/>
            <person name="Zhu S."/>
            <person name="Lu R."/>
            <person name="Zhang X."/>
            <person name="Li P."/>
            <person name="Qiu J."/>
            <person name="Olsen K.M."/>
            <person name="Qiu Y."/>
        </authorList>
    </citation>
    <scope>NUCLEOTIDE SEQUENCE</scope>
    <source>
        <strain evidence="2">NBL</strain>
    </source>
</reference>
<evidence type="ECO:0000313" key="2">
    <source>
        <dbReference type="EMBL" id="KAK3219847.1"/>
    </source>
</evidence>
<sequence>MQAGGVGLTFAQSGDNRLDPCVLIPCNKVGHKFFLTSEKQFLQLQSSDSPECQRETDISRLSTSCFISPLQDLPSSMSQAVLKDMSHLPGKQPPPWRTQAQPNYQEEGNSDKKGDKCGTNTNSVYKAVVKAPASI</sequence>
<organism evidence="2 3">
    <name type="scientific">Dipteronia sinensis</name>
    <dbReference type="NCBI Taxonomy" id="43782"/>
    <lineage>
        <taxon>Eukaryota</taxon>
        <taxon>Viridiplantae</taxon>
        <taxon>Streptophyta</taxon>
        <taxon>Embryophyta</taxon>
        <taxon>Tracheophyta</taxon>
        <taxon>Spermatophyta</taxon>
        <taxon>Magnoliopsida</taxon>
        <taxon>eudicotyledons</taxon>
        <taxon>Gunneridae</taxon>
        <taxon>Pentapetalae</taxon>
        <taxon>rosids</taxon>
        <taxon>malvids</taxon>
        <taxon>Sapindales</taxon>
        <taxon>Sapindaceae</taxon>
        <taxon>Hippocastanoideae</taxon>
        <taxon>Acereae</taxon>
        <taxon>Dipteronia</taxon>
    </lineage>
</organism>
<proteinExistence type="predicted"/>
<comment type="caution">
    <text evidence="2">The sequence shown here is derived from an EMBL/GenBank/DDBJ whole genome shotgun (WGS) entry which is preliminary data.</text>
</comment>
<protein>
    <submittedName>
        <fullName evidence="2">Uncharacterized protein</fullName>
    </submittedName>
</protein>
<feature type="region of interest" description="Disordered" evidence="1">
    <location>
        <begin position="83"/>
        <end position="120"/>
    </location>
</feature>
<dbReference type="Proteomes" id="UP001281410">
    <property type="component" value="Unassembled WGS sequence"/>
</dbReference>
<gene>
    <name evidence="2" type="ORF">Dsin_013817</name>
</gene>
<dbReference type="EMBL" id="JANJYJ010000004">
    <property type="protein sequence ID" value="KAK3219847.1"/>
    <property type="molecule type" value="Genomic_DNA"/>
</dbReference>
<evidence type="ECO:0000256" key="1">
    <source>
        <dbReference type="SAM" id="MobiDB-lite"/>
    </source>
</evidence>
<feature type="compositionally biased region" description="Polar residues" evidence="1">
    <location>
        <begin position="98"/>
        <end position="107"/>
    </location>
</feature>
<dbReference type="AlphaFoldDB" id="A0AAE0E9T1"/>